<gene>
    <name evidence="2" type="ORF">SAMN05421825_0891</name>
</gene>
<dbReference type="AlphaFoldDB" id="A0A1G7HSQ9"/>
<reference evidence="3" key="1">
    <citation type="submission" date="2016-10" db="EMBL/GenBank/DDBJ databases">
        <authorList>
            <person name="Varghese N."/>
            <person name="Submissions S."/>
        </authorList>
    </citation>
    <scope>NUCLEOTIDE SEQUENCE [LARGE SCALE GENOMIC DNA]</scope>
    <source>
        <strain evidence="3">DSM 19684</strain>
    </source>
</reference>
<organism evidence="2 3">
    <name type="scientific">Epilithonimonas hungarica</name>
    <dbReference type="NCBI Taxonomy" id="454006"/>
    <lineage>
        <taxon>Bacteria</taxon>
        <taxon>Pseudomonadati</taxon>
        <taxon>Bacteroidota</taxon>
        <taxon>Flavobacteriia</taxon>
        <taxon>Flavobacteriales</taxon>
        <taxon>Weeksellaceae</taxon>
        <taxon>Chryseobacterium group</taxon>
        <taxon>Epilithonimonas</taxon>
    </lineage>
</organism>
<keyword evidence="3" id="KW-1185">Reference proteome</keyword>
<dbReference type="RefSeq" id="WP_089871679.1">
    <property type="nucleotide sequence ID" value="NZ_FNBH01000001.1"/>
</dbReference>
<dbReference type="OrthoDB" id="1258239at2"/>
<dbReference type="EMBL" id="FNBH01000001">
    <property type="protein sequence ID" value="SDF03472.1"/>
    <property type="molecule type" value="Genomic_DNA"/>
</dbReference>
<feature type="transmembrane region" description="Helical" evidence="1">
    <location>
        <begin position="77"/>
        <end position="97"/>
    </location>
</feature>
<evidence type="ECO:0000256" key="1">
    <source>
        <dbReference type="SAM" id="Phobius"/>
    </source>
</evidence>
<sequence length="125" mass="14685">MKNAIVYILMFIFLLFTAENKQTLDFQQDFGNQDVSLHMFSFAKKHHLNHSLEKASLQQINDSLDSPEETNLNFSNAYNFIAIVATFGFGYLLHLYLRRRTQTFHKPELIVSSVKRFILLRTIRI</sequence>
<dbReference type="STRING" id="454006.SAMN05421825_0891"/>
<dbReference type="Proteomes" id="UP000199203">
    <property type="component" value="Unassembled WGS sequence"/>
</dbReference>
<name>A0A1G7HSQ9_9FLAO</name>
<keyword evidence="1" id="KW-1133">Transmembrane helix</keyword>
<keyword evidence="1" id="KW-0812">Transmembrane</keyword>
<keyword evidence="1" id="KW-0472">Membrane</keyword>
<proteinExistence type="predicted"/>
<protein>
    <submittedName>
        <fullName evidence="2">Uncharacterized protein</fullName>
    </submittedName>
</protein>
<evidence type="ECO:0000313" key="3">
    <source>
        <dbReference type="Proteomes" id="UP000199203"/>
    </source>
</evidence>
<accession>A0A1G7HSQ9</accession>
<evidence type="ECO:0000313" key="2">
    <source>
        <dbReference type="EMBL" id="SDF03472.1"/>
    </source>
</evidence>